<evidence type="ECO:0000313" key="2">
    <source>
        <dbReference type="EMBL" id="KAK6497021.1"/>
    </source>
</evidence>
<accession>A0AAV9VWQ6</accession>
<feature type="compositionally biased region" description="Acidic residues" evidence="1">
    <location>
        <begin position="19"/>
        <end position="34"/>
    </location>
</feature>
<feature type="region of interest" description="Disordered" evidence="1">
    <location>
        <begin position="1"/>
        <end position="36"/>
    </location>
</feature>
<dbReference type="EMBL" id="JAVHJL010000010">
    <property type="protein sequence ID" value="KAK6497021.1"/>
    <property type="molecule type" value="Genomic_DNA"/>
</dbReference>
<name>A0AAV9VWQ6_9PEZI</name>
<proteinExistence type="predicted"/>
<gene>
    <name evidence="2" type="ORF">TWF481_002001</name>
</gene>
<keyword evidence="3" id="KW-1185">Reference proteome</keyword>
<evidence type="ECO:0000313" key="3">
    <source>
        <dbReference type="Proteomes" id="UP001370758"/>
    </source>
</evidence>
<dbReference type="Proteomes" id="UP001370758">
    <property type="component" value="Unassembled WGS sequence"/>
</dbReference>
<protein>
    <submittedName>
        <fullName evidence="2">Uncharacterized protein</fullName>
    </submittedName>
</protein>
<evidence type="ECO:0000256" key="1">
    <source>
        <dbReference type="SAM" id="MobiDB-lite"/>
    </source>
</evidence>
<reference evidence="2 3" key="1">
    <citation type="submission" date="2023-08" db="EMBL/GenBank/DDBJ databases">
        <authorList>
            <person name="Palmer J.M."/>
        </authorList>
    </citation>
    <scope>NUCLEOTIDE SEQUENCE [LARGE SCALE GENOMIC DNA]</scope>
    <source>
        <strain evidence="2 3">TWF481</strain>
    </source>
</reference>
<dbReference type="AlphaFoldDB" id="A0AAV9VWQ6"/>
<sequence length="79" mass="9009">MKLVFGALEGSQLLRNGDEDGDEDEDADEDADEDDRSRLRLEFRGLPWFAFGLVTKPQRGMAGWLAGCWRWAGWNFDLS</sequence>
<comment type="caution">
    <text evidence="2">The sequence shown here is derived from an EMBL/GenBank/DDBJ whole genome shotgun (WGS) entry which is preliminary data.</text>
</comment>
<organism evidence="2 3">
    <name type="scientific">Arthrobotrys musiformis</name>
    <dbReference type="NCBI Taxonomy" id="47236"/>
    <lineage>
        <taxon>Eukaryota</taxon>
        <taxon>Fungi</taxon>
        <taxon>Dikarya</taxon>
        <taxon>Ascomycota</taxon>
        <taxon>Pezizomycotina</taxon>
        <taxon>Orbiliomycetes</taxon>
        <taxon>Orbiliales</taxon>
        <taxon>Orbiliaceae</taxon>
        <taxon>Arthrobotrys</taxon>
    </lineage>
</organism>